<feature type="compositionally biased region" description="Polar residues" evidence="1">
    <location>
        <begin position="481"/>
        <end position="491"/>
    </location>
</feature>
<dbReference type="InterPro" id="IPR057537">
    <property type="entry name" value="C2_C2CD3_N"/>
</dbReference>
<feature type="compositionally biased region" description="Low complexity" evidence="1">
    <location>
        <begin position="344"/>
        <end position="360"/>
    </location>
</feature>
<dbReference type="GeneID" id="7827335"/>
<feature type="region of interest" description="Disordered" evidence="1">
    <location>
        <begin position="283"/>
        <end position="332"/>
    </location>
</feature>
<dbReference type="Proteomes" id="UP000009168">
    <property type="component" value="Unassembled WGS sequence"/>
</dbReference>
<proteinExistence type="predicted"/>
<dbReference type="eggNOG" id="ENOG502R304">
    <property type="taxonomic scope" value="Eukaryota"/>
</dbReference>
<keyword evidence="4" id="KW-1185">Reference proteome</keyword>
<name>Q22T83_TETTS</name>
<feature type="compositionally biased region" description="Low complexity" evidence="1">
    <location>
        <begin position="1357"/>
        <end position="1371"/>
    </location>
</feature>
<sequence>MSQSKIENFVILPPGFEHISQIIYGELEVRIKKLNFLNVLHHEGDVRIRMNFFAEKGASHLLVPQNAKKELLRYFKTSYKYLIGCSIWNFSHYLFDMNILKLSVVDHNDLILGFVDIPFENFLEQNITEHTESLFKNLKGNFAIVSPKNPNQKIGSIELEISNIFDTDISKFVKKAEAKYNQAEFKVIEDCVIQQILQKQSPNNGGAINPQYNPSFEQTQTLSVKPQFQDMFGQRIPASLVQNNENYDPARYSGSSFYQQEAQNQQVQIQNINDQQLSVQNNLKQTQNQQQKQSFQNSQQQYGNHSNQKQQAGNQSNQKQQAQTQHSQQVKNNQTNKIGEKINVNQNNQSNGNINNQTLNKDSTNPNDNAFVLSSQNSLFIQKQNEMQQEQVIKMGEIEKTNKQLANKLDKLVNLGEQIYDQYQEQIQQQRALEQQRIKEEQERNLIENKRLQLQTQKLQLKEKELQEQKLERERQAQKENQQQTFKSQQNVNMQTFQKPKDFKQPFPVNQQIFSKNRLKVQMFEFNCTDSNFLAKISQKNIYVECILPNYFNCKQANSDIMKTVCKNIQETLFKFNSEINQNISILPDQINDLLNQQIEFQIKAFSIPKNTTDIRRDNNDLVTLLATSVLSVKEFLAKSRDFIGLFHLDMKTKFQSAATHDKQQESKQMVIKKQDLKPIEKNNDQIVGSFKVGISMIQDNIQQGTIYSQHHKSVAMKSINPYQTSNQYSNQPFQQPIQIIKQPTVSFQIYLKFSNLLILNNYINELNGKKIYLQFKVYGTLENILTKQIEYKNTYINSFESEFIMPCNKDTIIKMRKVPLVVEVWAKSYEKQQDDLLGLINLNLSKISNSVLNKNNNFNDNWCSSDNNSMMVIVSNENQEFAQIPSKRIIGQVFTQLVFGSVGQITKFKETQAQNVNHQSIPVKDVASFEQKQSINMNSQNAHFNQQLQNTNLNQQIQNMHLSDIPEIQIVDQYLQENIPNQFQDADKQEQANSNKIQQAQAQKTNKQSTNNKNKLSLNQYLPENNMTPSEIIYLETFECLRVNDLKIKNRIREFVNSLRPPQYFIKQFDLFNFLSNLPIKWPSLQNLVYFCKFFDFQNVSYYESELFTKSYSAYLLVEEQIRSSLTSTIQAFVEVLRINRITIIEFEKILNSNSKFGYTTKEELQNTFAQLALAGLDQQLVENILKYLTKEKDQEGGNLINVGQIVDYLKQLETYSKIRNLYQYDEQLFRDQIIQNLKQEIAVNKIQIGIISEEKTQNCLEIDIKLCKDLFQQVGIEMSFWECFTVLKEIQELNGQNTNMNYALKVPVLQFNSYLLSLENAILEQQKLPNNSIKSNDSELRDLNMLLNKSLMKNKQQDNQQKDGLNNQQEEVKKEPEKSEEHLLNYQFKFSVASMTELKIREDQDGKIVYIRYLLPLEDENWIDSGIFELKYKKENYYRLALFGTHKIFIKNTENILNVFKSNDIQIEIRELTNINEIENKSALDDNLIAKTQLTIDSMLDLFEDGSNNYVTRTTILALENSENIPIGNINFKIEFKKEIVQQGTQKYQEIVFAKEQQVQKLLPKQGFLTVNVRVSNIEEQCVVQFKLFKDDTYLNHLFKPIQQNNAIENQQYFISISKEVIKYLEEGSALVRILDENAQILIAEYEFNLINILVNQQIQISESVLNLISQQPIGLDIHLTYEKQQNQKIH</sequence>
<dbReference type="InParanoid" id="Q22T83"/>
<dbReference type="KEGG" id="tet:TTHERM_00185290"/>
<protein>
    <recommendedName>
        <fullName evidence="2">C2CD3 N-terminal C2 domain-containing protein</fullName>
    </recommendedName>
</protein>
<feature type="compositionally biased region" description="Basic and acidic residues" evidence="1">
    <location>
        <begin position="1372"/>
        <end position="1381"/>
    </location>
</feature>
<organism evidence="3 4">
    <name type="scientific">Tetrahymena thermophila (strain SB210)</name>
    <dbReference type="NCBI Taxonomy" id="312017"/>
    <lineage>
        <taxon>Eukaryota</taxon>
        <taxon>Sar</taxon>
        <taxon>Alveolata</taxon>
        <taxon>Ciliophora</taxon>
        <taxon>Intramacronucleata</taxon>
        <taxon>Oligohymenophorea</taxon>
        <taxon>Hymenostomatida</taxon>
        <taxon>Tetrahymenina</taxon>
        <taxon>Tetrahymenidae</taxon>
        <taxon>Tetrahymena</taxon>
    </lineage>
</organism>
<feature type="compositionally biased region" description="Low complexity" evidence="1">
    <location>
        <begin position="283"/>
        <end position="329"/>
    </location>
</feature>
<feature type="region of interest" description="Disordered" evidence="1">
    <location>
        <begin position="1357"/>
        <end position="1381"/>
    </location>
</feature>
<evidence type="ECO:0000313" key="4">
    <source>
        <dbReference type="Proteomes" id="UP000009168"/>
    </source>
</evidence>
<dbReference type="EMBL" id="GG662840">
    <property type="protein sequence ID" value="EAR88555.2"/>
    <property type="molecule type" value="Genomic_DNA"/>
</dbReference>
<evidence type="ECO:0000256" key="1">
    <source>
        <dbReference type="SAM" id="MobiDB-lite"/>
    </source>
</evidence>
<dbReference type="RefSeq" id="XP_001008800.2">
    <property type="nucleotide sequence ID" value="XM_001008800.3"/>
</dbReference>
<dbReference type="Pfam" id="PF25339">
    <property type="entry name" value="C2_C2CD3_N"/>
    <property type="match status" value="1"/>
</dbReference>
<gene>
    <name evidence="3" type="ORF">TTHERM_00185290</name>
</gene>
<feature type="domain" description="C2CD3 N-terminal C2" evidence="2">
    <location>
        <begin position="11"/>
        <end position="163"/>
    </location>
</feature>
<feature type="region of interest" description="Disordered" evidence="1">
    <location>
        <begin position="470"/>
        <end position="491"/>
    </location>
</feature>
<feature type="region of interest" description="Disordered" evidence="1">
    <location>
        <begin position="987"/>
        <end position="1022"/>
    </location>
</feature>
<feature type="region of interest" description="Disordered" evidence="1">
    <location>
        <begin position="344"/>
        <end position="369"/>
    </location>
</feature>
<dbReference type="HOGENOM" id="CLU_245525_0_0_1"/>
<feature type="compositionally biased region" description="Polar residues" evidence="1">
    <location>
        <begin position="992"/>
        <end position="1003"/>
    </location>
</feature>
<feature type="compositionally biased region" description="Low complexity" evidence="1">
    <location>
        <begin position="1004"/>
        <end position="1020"/>
    </location>
</feature>
<evidence type="ECO:0000313" key="3">
    <source>
        <dbReference type="EMBL" id="EAR88555.2"/>
    </source>
</evidence>
<evidence type="ECO:0000259" key="2">
    <source>
        <dbReference type="Pfam" id="PF25339"/>
    </source>
</evidence>
<accession>Q22T83</accession>
<dbReference type="OrthoDB" id="79771at2759"/>
<reference evidence="4" key="1">
    <citation type="journal article" date="2006" name="PLoS Biol.">
        <title>Macronuclear genome sequence of the ciliate Tetrahymena thermophila, a model eukaryote.</title>
        <authorList>
            <person name="Eisen J.A."/>
            <person name="Coyne R.S."/>
            <person name="Wu M."/>
            <person name="Wu D."/>
            <person name="Thiagarajan M."/>
            <person name="Wortman J.R."/>
            <person name="Badger J.H."/>
            <person name="Ren Q."/>
            <person name="Amedeo P."/>
            <person name="Jones K.M."/>
            <person name="Tallon L.J."/>
            <person name="Delcher A.L."/>
            <person name="Salzberg S.L."/>
            <person name="Silva J.C."/>
            <person name="Haas B.J."/>
            <person name="Majoros W.H."/>
            <person name="Farzad M."/>
            <person name="Carlton J.M."/>
            <person name="Smith R.K. Jr."/>
            <person name="Garg J."/>
            <person name="Pearlman R.E."/>
            <person name="Karrer K.M."/>
            <person name="Sun L."/>
            <person name="Manning G."/>
            <person name="Elde N.C."/>
            <person name="Turkewitz A.P."/>
            <person name="Asai D.J."/>
            <person name="Wilkes D.E."/>
            <person name="Wang Y."/>
            <person name="Cai H."/>
            <person name="Collins K."/>
            <person name="Stewart B.A."/>
            <person name="Lee S.R."/>
            <person name="Wilamowska K."/>
            <person name="Weinberg Z."/>
            <person name="Ruzzo W.L."/>
            <person name="Wloga D."/>
            <person name="Gaertig J."/>
            <person name="Frankel J."/>
            <person name="Tsao C.-C."/>
            <person name="Gorovsky M.A."/>
            <person name="Keeling P.J."/>
            <person name="Waller R.F."/>
            <person name="Patron N.J."/>
            <person name="Cherry J.M."/>
            <person name="Stover N.A."/>
            <person name="Krieger C.J."/>
            <person name="del Toro C."/>
            <person name="Ryder H.F."/>
            <person name="Williamson S.C."/>
            <person name="Barbeau R.A."/>
            <person name="Hamilton E.P."/>
            <person name="Orias E."/>
        </authorList>
    </citation>
    <scope>NUCLEOTIDE SEQUENCE [LARGE SCALE GENOMIC DNA]</scope>
    <source>
        <strain evidence="4">SB210</strain>
    </source>
</reference>